<evidence type="ECO:0000313" key="2">
    <source>
        <dbReference type="Proteomes" id="UP001153069"/>
    </source>
</evidence>
<dbReference type="AlphaFoldDB" id="A0A9N8HE88"/>
<dbReference type="Proteomes" id="UP001153069">
    <property type="component" value="Unassembled WGS sequence"/>
</dbReference>
<accession>A0A9N8HE88</accession>
<protein>
    <submittedName>
        <fullName evidence="1">Uncharacterized protein</fullName>
    </submittedName>
</protein>
<sequence>MSQLLTVDPCKSSKGVYNFWVGDGASRLNGGMELAFSFLARLDASSSGPFKTFTTLFILIDETWAIGNSMIQKEPDYMYHKLYKRSFYEILAQHPRVALCRGSTELSTVVCDLTAQHQQYIQDDNETDGQLQVVLVMDMHLSMPATMFPFLHAFMEGTPEGRTKYQYISGITDIQASHMCGFDQVEGKSVMFLNDVYGINSLGESLRMNQSGFGDQGRQMLLFIWHPSSASPSDNFSLHRPPMVWPSVSNALVRFFVGKEEDAAFFDFDGTLDNVPDIQKAMSAKTPLILVNMLPEHERHTVPLDIRVSSKV</sequence>
<proteinExistence type="predicted"/>
<keyword evidence="2" id="KW-1185">Reference proteome</keyword>
<organism evidence="1 2">
    <name type="scientific">Seminavis robusta</name>
    <dbReference type="NCBI Taxonomy" id="568900"/>
    <lineage>
        <taxon>Eukaryota</taxon>
        <taxon>Sar</taxon>
        <taxon>Stramenopiles</taxon>
        <taxon>Ochrophyta</taxon>
        <taxon>Bacillariophyta</taxon>
        <taxon>Bacillariophyceae</taxon>
        <taxon>Bacillariophycidae</taxon>
        <taxon>Naviculales</taxon>
        <taxon>Naviculaceae</taxon>
        <taxon>Seminavis</taxon>
    </lineage>
</organism>
<name>A0A9N8HE88_9STRA</name>
<evidence type="ECO:0000313" key="1">
    <source>
        <dbReference type="EMBL" id="CAB9510971.1"/>
    </source>
</evidence>
<gene>
    <name evidence="1" type="ORF">SEMRO_461_G147820.1</name>
</gene>
<dbReference type="OrthoDB" id="414558at2759"/>
<dbReference type="EMBL" id="CAICTM010000460">
    <property type="protein sequence ID" value="CAB9510971.1"/>
    <property type="molecule type" value="Genomic_DNA"/>
</dbReference>
<reference evidence="1" key="1">
    <citation type="submission" date="2020-06" db="EMBL/GenBank/DDBJ databases">
        <authorList>
            <consortium name="Plant Systems Biology data submission"/>
        </authorList>
    </citation>
    <scope>NUCLEOTIDE SEQUENCE</scope>
    <source>
        <strain evidence="1">D6</strain>
    </source>
</reference>
<comment type="caution">
    <text evidence="1">The sequence shown here is derived from an EMBL/GenBank/DDBJ whole genome shotgun (WGS) entry which is preliminary data.</text>
</comment>